<dbReference type="EMBL" id="BACD03000051">
    <property type="protein sequence ID" value="GAO51722.1"/>
    <property type="molecule type" value="Genomic_DNA"/>
</dbReference>
<name>A0A0E9NPB5_SAICN</name>
<accession>A0A0E9NPB5</accession>
<organism evidence="2 3">
    <name type="scientific">Saitoella complicata (strain BCRC 22490 / CBS 7301 / JCM 7358 / NBRC 10748 / NRRL Y-17804)</name>
    <dbReference type="NCBI Taxonomy" id="698492"/>
    <lineage>
        <taxon>Eukaryota</taxon>
        <taxon>Fungi</taxon>
        <taxon>Dikarya</taxon>
        <taxon>Ascomycota</taxon>
        <taxon>Taphrinomycotina</taxon>
        <taxon>Taphrinomycotina incertae sedis</taxon>
        <taxon>Saitoella</taxon>
    </lineage>
</organism>
<evidence type="ECO:0000313" key="3">
    <source>
        <dbReference type="Proteomes" id="UP000033140"/>
    </source>
</evidence>
<proteinExistence type="predicted"/>
<protein>
    <recommendedName>
        <fullName evidence="4">AB hydrolase-1 domain-containing protein</fullName>
    </recommendedName>
</protein>
<gene>
    <name evidence="2" type="ORF">G7K_5815-t1</name>
</gene>
<dbReference type="SUPFAM" id="SSF53474">
    <property type="entry name" value="alpha/beta-Hydrolases"/>
    <property type="match status" value="1"/>
</dbReference>
<keyword evidence="3" id="KW-1185">Reference proteome</keyword>
<dbReference type="InterPro" id="IPR053228">
    <property type="entry name" value="Stereospecific_Lipase"/>
</dbReference>
<sequence>MVRYIIRLVYVLIVLLAATALASPAQRHFELSDERQKDPPLTIPEEELSSALTCPYGDPQLNSTIVLLVHGTGSTGNETWAATYGPALLSDGFVPCWVTMPNRSLADAQISVEYLVHAIHTLSRLPSSHQISVIAHSQGCLHLQWVLTFFPSTQPLVSDAIYLAGDFHGTASGAVYCEVPHTLPDTPHVQKGCLPSLWQQMPESKFLSALEAHGGTGAGQLTDGSVTSIYTLTDDIINPEPQTSKLSPCPKDTCTCANIPIQHPLLLCPPPTPGATPTDHFNILTSAITYALVLDALTNEGPADVKRIIKEGKVAEACVRGVAEGMKNGAGEWVRGAMMGVLSVAKGGKEEIGKEPELREYART</sequence>
<dbReference type="InterPro" id="IPR029058">
    <property type="entry name" value="AB_hydrolase_fold"/>
</dbReference>
<evidence type="ECO:0000313" key="2">
    <source>
        <dbReference type="EMBL" id="GAO51722.1"/>
    </source>
</evidence>
<evidence type="ECO:0008006" key="4">
    <source>
        <dbReference type="Google" id="ProtNLM"/>
    </source>
</evidence>
<evidence type="ECO:0000256" key="1">
    <source>
        <dbReference type="SAM" id="SignalP"/>
    </source>
</evidence>
<dbReference type="RefSeq" id="XP_019023463.1">
    <property type="nucleotide sequence ID" value="XM_019170219.1"/>
</dbReference>
<reference evidence="2 3" key="2">
    <citation type="journal article" date="2014" name="J. Gen. Appl. Microbiol.">
        <title>The early diverging ascomycetous budding yeast Saitoella complicata has three histone deacetylases belonging to the Clr6, Hos2, and Rpd3 lineages.</title>
        <authorList>
            <person name="Nishida H."/>
            <person name="Matsumoto T."/>
            <person name="Kondo S."/>
            <person name="Hamamoto M."/>
            <person name="Yoshikawa H."/>
        </authorList>
    </citation>
    <scope>NUCLEOTIDE SEQUENCE [LARGE SCALE GENOMIC DNA]</scope>
    <source>
        <strain evidence="2 3">NRRL Y-17804</strain>
    </source>
</reference>
<dbReference type="Proteomes" id="UP000033140">
    <property type="component" value="Unassembled WGS sequence"/>
</dbReference>
<comment type="caution">
    <text evidence="2">The sequence shown here is derived from an EMBL/GenBank/DDBJ whole genome shotgun (WGS) entry which is preliminary data.</text>
</comment>
<dbReference type="Gene3D" id="3.40.50.1820">
    <property type="entry name" value="alpha/beta hydrolase"/>
    <property type="match status" value="1"/>
</dbReference>
<keyword evidence="1" id="KW-0732">Signal</keyword>
<dbReference type="PANTHER" id="PTHR37574">
    <property type="entry name" value="LIPASE B"/>
    <property type="match status" value="1"/>
</dbReference>
<feature type="chain" id="PRO_5002430619" description="AB hydrolase-1 domain-containing protein" evidence="1">
    <location>
        <begin position="23"/>
        <end position="364"/>
    </location>
</feature>
<dbReference type="OMA" id="TTSIWTQ"/>
<dbReference type="PANTHER" id="PTHR37574:SF1">
    <property type="entry name" value="LIPASE B"/>
    <property type="match status" value="1"/>
</dbReference>
<dbReference type="STRING" id="698492.A0A0E9NPB5"/>
<dbReference type="AlphaFoldDB" id="A0A0E9NPB5"/>
<feature type="signal peptide" evidence="1">
    <location>
        <begin position="1"/>
        <end position="22"/>
    </location>
</feature>
<dbReference type="OrthoDB" id="4605274at2759"/>
<reference evidence="2 3" key="1">
    <citation type="journal article" date="2011" name="J. Gen. Appl. Microbiol.">
        <title>Draft genome sequencing of the enigmatic yeast Saitoella complicata.</title>
        <authorList>
            <person name="Nishida H."/>
            <person name="Hamamoto M."/>
            <person name="Sugiyama J."/>
        </authorList>
    </citation>
    <scope>NUCLEOTIDE SEQUENCE [LARGE SCALE GENOMIC DNA]</scope>
    <source>
        <strain evidence="2 3">NRRL Y-17804</strain>
    </source>
</reference>
<reference evidence="2 3" key="3">
    <citation type="journal article" date="2015" name="Genome Announc.">
        <title>Draft Genome Sequence of the Archiascomycetous Yeast Saitoella complicata.</title>
        <authorList>
            <person name="Yamauchi K."/>
            <person name="Kondo S."/>
            <person name="Hamamoto M."/>
            <person name="Takahashi Y."/>
            <person name="Ogura Y."/>
            <person name="Hayashi T."/>
            <person name="Nishida H."/>
        </authorList>
    </citation>
    <scope>NUCLEOTIDE SEQUENCE [LARGE SCALE GENOMIC DNA]</scope>
    <source>
        <strain evidence="2 3">NRRL Y-17804</strain>
    </source>
</reference>